<evidence type="ECO:0000313" key="8">
    <source>
        <dbReference type="EMBL" id="KAH7076106.1"/>
    </source>
</evidence>
<gene>
    <name evidence="8" type="ORF">FB567DRAFT_535468</name>
</gene>
<keyword evidence="4 6" id="KW-0479">Metal-binding</keyword>
<evidence type="ECO:0000256" key="6">
    <source>
        <dbReference type="PIRSR" id="PIRSR602401-1"/>
    </source>
</evidence>
<dbReference type="Gene3D" id="1.10.630.10">
    <property type="entry name" value="Cytochrome P450"/>
    <property type="match status" value="1"/>
</dbReference>
<name>A0A8K0QWV0_9PLEO</name>
<evidence type="ECO:0000256" key="2">
    <source>
        <dbReference type="ARBA" id="ARBA00010617"/>
    </source>
</evidence>
<dbReference type="InterPro" id="IPR002401">
    <property type="entry name" value="Cyt_P450_E_grp-I"/>
</dbReference>
<organism evidence="8 9">
    <name type="scientific">Paraphoma chrysanthemicola</name>
    <dbReference type="NCBI Taxonomy" id="798071"/>
    <lineage>
        <taxon>Eukaryota</taxon>
        <taxon>Fungi</taxon>
        <taxon>Dikarya</taxon>
        <taxon>Ascomycota</taxon>
        <taxon>Pezizomycotina</taxon>
        <taxon>Dothideomycetes</taxon>
        <taxon>Pleosporomycetidae</taxon>
        <taxon>Pleosporales</taxon>
        <taxon>Pleosporineae</taxon>
        <taxon>Phaeosphaeriaceae</taxon>
        <taxon>Paraphoma</taxon>
    </lineage>
</organism>
<evidence type="ECO:0000256" key="3">
    <source>
        <dbReference type="ARBA" id="ARBA00022617"/>
    </source>
</evidence>
<evidence type="ECO:0000256" key="4">
    <source>
        <dbReference type="ARBA" id="ARBA00022723"/>
    </source>
</evidence>
<evidence type="ECO:0000256" key="5">
    <source>
        <dbReference type="ARBA" id="ARBA00023004"/>
    </source>
</evidence>
<evidence type="ECO:0000313" key="9">
    <source>
        <dbReference type="Proteomes" id="UP000813461"/>
    </source>
</evidence>
<reference evidence="8" key="1">
    <citation type="journal article" date="2021" name="Nat. Commun.">
        <title>Genetic determinants of endophytism in the Arabidopsis root mycobiome.</title>
        <authorList>
            <person name="Mesny F."/>
            <person name="Miyauchi S."/>
            <person name="Thiergart T."/>
            <person name="Pickel B."/>
            <person name="Atanasova L."/>
            <person name="Karlsson M."/>
            <person name="Huettel B."/>
            <person name="Barry K.W."/>
            <person name="Haridas S."/>
            <person name="Chen C."/>
            <person name="Bauer D."/>
            <person name="Andreopoulos W."/>
            <person name="Pangilinan J."/>
            <person name="LaButti K."/>
            <person name="Riley R."/>
            <person name="Lipzen A."/>
            <person name="Clum A."/>
            <person name="Drula E."/>
            <person name="Henrissat B."/>
            <person name="Kohler A."/>
            <person name="Grigoriev I.V."/>
            <person name="Martin F.M."/>
            <person name="Hacquard S."/>
        </authorList>
    </citation>
    <scope>NUCLEOTIDE SEQUENCE</scope>
    <source>
        <strain evidence="8">MPI-SDFR-AT-0120</strain>
    </source>
</reference>
<dbReference type="PRINTS" id="PR00385">
    <property type="entry name" value="P450"/>
</dbReference>
<dbReference type="GO" id="GO:0020037">
    <property type="term" value="F:heme binding"/>
    <property type="evidence" value="ECO:0007669"/>
    <property type="project" value="InterPro"/>
</dbReference>
<keyword evidence="7" id="KW-0472">Membrane</keyword>
<dbReference type="PRINTS" id="PR00463">
    <property type="entry name" value="EP450I"/>
</dbReference>
<keyword evidence="9" id="KW-1185">Reference proteome</keyword>
<keyword evidence="7" id="KW-0812">Transmembrane</keyword>
<dbReference type="SUPFAM" id="SSF48264">
    <property type="entry name" value="Cytochrome P450"/>
    <property type="match status" value="1"/>
</dbReference>
<dbReference type="OrthoDB" id="1470350at2759"/>
<feature type="binding site" description="axial binding residue" evidence="6">
    <location>
        <position position="461"/>
    </location>
    <ligand>
        <name>heme</name>
        <dbReference type="ChEBI" id="CHEBI:30413"/>
    </ligand>
    <ligandPart>
        <name>Fe</name>
        <dbReference type="ChEBI" id="CHEBI:18248"/>
    </ligandPart>
</feature>
<dbReference type="InterPro" id="IPR036396">
    <property type="entry name" value="Cyt_P450_sf"/>
</dbReference>
<keyword evidence="5 6" id="KW-0408">Iron</keyword>
<sequence>MSFAVLVCDLVFITTIDMFYMIISKLFHYAALCTLVTVVATGARVVYNLYAHPLSRFPGPKTWAASRMRWAHAMQSGSYHQQLHDLHEEYGPVVRIAPNELSYVAADAWKDIYSNPKIPKNRVWAGQEEEHHPISIVSIDEATHLRNRRALAGAFTEHAITEHSFILEDLVATMIERFKDATTAGEGSVVVDLGDWMNFLTFDISGELSFGDTFGCIKNGRAHPWVAISCGFGKGIALMASINFFSPLNRILKLVMPKQVMKKMDYHKQISHEKFEQRLAMEHKRKAQDYVGSILAYNEEKGEEMIRKEELEANMTLLIFAGSETTSTALTAILTQLLQNTTALAKAQHEVRSAFDSENDIMVSSVGHLKYLDAVIQEGIRMGPPAAVGLPRVTPREGALILGQHVPGGTFVSVNQYPTFRSTSNFMQSATFKPERFLEDSPFPEDRLDAFEPFLLGRHKCIGQKLAWSIMRLTLARLLFTFDMKIVDGIEDFGNQKTYIFWEKRPLKVEIRKSM</sequence>
<dbReference type="PANTHER" id="PTHR24305">
    <property type="entry name" value="CYTOCHROME P450"/>
    <property type="match status" value="1"/>
</dbReference>
<protein>
    <submittedName>
        <fullName evidence="8">Benzoate 4-monooxygenase cytochrome-like protein P450</fullName>
    </submittedName>
</protein>
<comment type="caution">
    <text evidence="8">The sequence shown here is derived from an EMBL/GenBank/DDBJ whole genome shotgun (WGS) entry which is preliminary data.</text>
</comment>
<keyword evidence="7" id="KW-1133">Transmembrane helix</keyword>
<keyword evidence="3 6" id="KW-0349">Heme</keyword>
<dbReference type="Pfam" id="PF00067">
    <property type="entry name" value="p450"/>
    <property type="match status" value="1"/>
</dbReference>
<dbReference type="GO" id="GO:0005506">
    <property type="term" value="F:iron ion binding"/>
    <property type="evidence" value="ECO:0007669"/>
    <property type="project" value="InterPro"/>
</dbReference>
<dbReference type="InterPro" id="IPR050121">
    <property type="entry name" value="Cytochrome_P450_monoxygenase"/>
</dbReference>
<accession>A0A8K0QWV0</accession>
<dbReference type="GO" id="GO:0004497">
    <property type="term" value="F:monooxygenase activity"/>
    <property type="evidence" value="ECO:0007669"/>
    <property type="project" value="InterPro"/>
</dbReference>
<feature type="transmembrane region" description="Helical" evidence="7">
    <location>
        <begin position="29"/>
        <end position="47"/>
    </location>
</feature>
<dbReference type="InterPro" id="IPR001128">
    <property type="entry name" value="Cyt_P450"/>
</dbReference>
<comment type="cofactor">
    <cofactor evidence="1 6">
        <name>heme</name>
        <dbReference type="ChEBI" id="CHEBI:30413"/>
    </cofactor>
</comment>
<dbReference type="AlphaFoldDB" id="A0A8K0QWV0"/>
<dbReference type="Proteomes" id="UP000813461">
    <property type="component" value="Unassembled WGS sequence"/>
</dbReference>
<dbReference type="PANTHER" id="PTHR24305:SF210">
    <property type="entry name" value="CYTOCHROME P450 MONOOXYGENASE ASQL-RELATED"/>
    <property type="match status" value="1"/>
</dbReference>
<dbReference type="EMBL" id="JAGMVJ010000019">
    <property type="protein sequence ID" value="KAH7076106.1"/>
    <property type="molecule type" value="Genomic_DNA"/>
</dbReference>
<dbReference type="CDD" id="cd11058">
    <property type="entry name" value="CYP60B-like"/>
    <property type="match status" value="1"/>
</dbReference>
<evidence type="ECO:0000256" key="7">
    <source>
        <dbReference type="SAM" id="Phobius"/>
    </source>
</evidence>
<evidence type="ECO:0000256" key="1">
    <source>
        <dbReference type="ARBA" id="ARBA00001971"/>
    </source>
</evidence>
<proteinExistence type="inferred from homology"/>
<comment type="similarity">
    <text evidence="2">Belongs to the cytochrome P450 family.</text>
</comment>
<dbReference type="GO" id="GO:0016705">
    <property type="term" value="F:oxidoreductase activity, acting on paired donors, with incorporation or reduction of molecular oxygen"/>
    <property type="evidence" value="ECO:0007669"/>
    <property type="project" value="InterPro"/>
</dbReference>